<dbReference type="Proteomes" id="UP001152523">
    <property type="component" value="Unassembled WGS sequence"/>
</dbReference>
<dbReference type="AlphaFoldDB" id="A0AAV0D7J8"/>
<dbReference type="EMBL" id="CAMAPF010000065">
    <property type="protein sequence ID" value="CAH9090666.1"/>
    <property type="molecule type" value="Genomic_DNA"/>
</dbReference>
<reference evidence="1" key="1">
    <citation type="submission" date="2022-07" db="EMBL/GenBank/DDBJ databases">
        <authorList>
            <person name="Macas J."/>
            <person name="Novak P."/>
            <person name="Neumann P."/>
        </authorList>
    </citation>
    <scope>NUCLEOTIDE SEQUENCE</scope>
</reference>
<gene>
    <name evidence="1" type="ORF">CEPIT_LOCUS11383</name>
</gene>
<name>A0AAV0D7J8_9ASTE</name>
<dbReference type="PANTHER" id="PTHR11697">
    <property type="entry name" value="GENERAL TRANSCRIPTION FACTOR 2-RELATED ZINC FINGER PROTEIN"/>
    <property type="match status" value="1"/>
</dbReference>
<accession>A0AAV0D7J8</accession>
<evidence type="ECO:0000313" key="2">
    <source>
        <dbReference type="Proteomes" id="UP001152523"/>
    </source>
</evidence>
<dbReference type="PANTHER" id="PTHR11697:SF230">
    <property type="entry name" value="ZINC FINGER, MYM DOMAIN CONTAINING 1"/>
    <property type="match status" value="1"/>
</dbReference>
<dbReference type="InterPro" id="IPR055298">
    <property type="entry name" value="AtLOH3-like"/>
</dbReference>
<sequence>MFAATCSVLEDVEENGNNYSTRGNAATELKKIKSFDFVFLLHLIKEIMGITDLLCQHIQKKCQDIVNAMHLVSSTKMLIQKLREGGWDNFLEIVKEFCTKHEIEVPNMKSPYAVKRKRHDQEGFDIERHYRVDMFYVAIDSQLLELNSRFGEQIMDLLTLSGALDPKDSYKSFNIDDICSLVDKYYPFDFIEKEKVSLRFQLQHYKLNVLNHPMLVNFSTMGELCQRLAETEMSKVYFLSLLIN</sequence>
<organism evidence="1 2">
    <name type="scientific">Cuscuta epithymum</name>
    <dbReference type="NCBI Taxonomy" id="186058"/>
    <lineage>
        <taxon>Eukaryota</taxon>
        <taxon>Viridiplantae</taxon>
        <taxon>Streptophyta</taxon>
        <taxon>Embryophyta</taxon>
        <taxon>Tracheophyta</taxon>
        <taxon>Spermatophyta</taxon>
        <taxon>Magnoliopsida</taxon>
        <taxon>eudicotyledons</taxon>
        <taxon>Gunneridae</taxon>
        <taxon>Pentapetalae</taxon>
        <taxon>asterids</taxon>
        <taxon>lamiids</taxon>
        <taxon>Solanales</taxon>
        <taxon>Convolvulaceae</taxon>
        <taxon>Cuscuteae</taxon>
        <taxon>Cuscuta</taxon>
        <taxon>Cuscuta subgen. Cuscuta</taxon>
    </lineage>
</organism>
<proteinExistence type="predicted"/>
<protein>
    <submittedName>
        <fullName evidence="1">Uncharacterized protein</fullName>
    </submittedName>
</protein>
<evidence type="ECO:0000313" key="1">
    <source>
        <dbReference type="EMBL" id="CAH9090666.1"/>
    </source>
</evidence>
<comment type="caution">
    <text evidence="1">The sequence shown here is derived from an EMBL/GenBank/DDBJ whole genome shotgun (WGS) entry which is preliminary data.</text>
</comment>
<keyword evidence="2" id="KW-1185">Reference proteome</keyword>